<evidence type="ECO:0000313" key="8">
    <source>
        <dbReference type="EMBL" id="MDT0593607.1"/>
    </source>
</evidence>
<feature type="transmembrane region" description="Helical" evidence="7">
    <location>
        <begin position="99"/>
        <end position="115"/>
    </location>
</feature>
<protein>
    <submittedName>
        <fullName evidence="8">Oligosaccharide flippase family protein</fullName>
    </submittedName>
</protein>
<feature type="transmembrane region" description="Helical" evidence="7">
    <location>
        <begin position="340"/>
        <end position="360"/>
    </location>
</feature>
<dbReference type="InterPro" id="IPR050833">
    <property type="entry name" value="Poly_Biosynth_Transport"/>
</dbReference>
<evidence type="ECO:0000313" key="9">
    <source>
        <dbReference type="Proteomes" id="UP001253545"/>
    </source>
</evidence>
<organism evidence="8 9">
    <name type="scientific">Glaciecola petra</name>
    <dbReference type="NCBI Taxonomy" id="3075602"/>
    <lineage>
        <taxon>Bacteria</taxon>
        <taxon>Pseudomonadati</taxon>
        <taxon>Pseudomonadota</taxon>
        <taxon>Gammaproteobacteria</taxon>
        <taxon>Alteromonadales</taxon>
        <taxon>Alteromonadaceae</taxon>
        <taxon>Glaciecola</taxon>
    </lineage>
</organism>
<keyword evidence="5 7" id="KW-1133">Transmembrane helix</keyword>
<keyword evidence="3" id="KW-1003">Cell membrane</keyword>
<evidence type="ECO:0000256" key="5">
    <source>
        <dbReference type="ARBA" id="ARBA00022989"/>
    </source>
</evidence>
<evidence type="ECO:0000256" key="6">
    <source>
        <dbReference type="ARBA" id="ARBA00023136"/>
    </source>
</evidence>
<evidence type="ECO:0000256" key="3">
    <source>
        <dbReference type="ARBA" id="ARBA00022475"/>
    </source>
</evidence>
<feature type="transmembrane region" description="Helical" evidence="7">
    <location>
        <begin position="68"/>
        <end position="93"/>
    </location>
</feature>
<keyword evidence="6 7" id="KW-0472">Membrane</keyword>
<proteinExistence type="inferred from homology"/>
<evidence type="ECO:0000256" key="4">
    <source>
        <dbReference type="ARBA" id="ARBA00022692"/>
    </source>
</evidence>
<dbReference type="RefSeq" id="WP_311367114.1">
    <property type="nucleotide sequence ID" value="NZ_JAVRHX010000001.1"/>
</dbReference>
<evidence type="ECO:0000256" key="7">
    <source>
        <dbReference type="SAM" id="Phobius"/>
    </source>
</evidence>
<gene>
    <name evidence="8" type="ORF">RM552_01960</name>
</gene>
<dbReference type="Proteomes" id="UP001253545">
    <property type="component" value="Unassembled WGS sequence"/>
</dbReference>
<feature type="transmembrane region" description="Helical" evidence="7">
    <location>
        <begin position="266"/>
        <end position="289"/>
    </location>
</feature>
<dbReference type="Pfam" id="PF13440">
    <property type="entry name" value="Polysacc_synt_3"/>
    <property type="match status" value="1"/>
</dbReference>
<comment type="subcellular location">
    <subcellularLocation>
        <location evidence="1">Cell membrane</location>
        <topology evidence="1">Multi-pass membrane protein</topology>
    </subcellularLocation>
</comment>
<feature type="transmembrane region" description="Helical" evidence="7">
    <location>
        <begin position="399"/>
        <end position="416"/>
    </location>
</feature>
<keyword evidence="4 7" id="KW-0812">Transmembrane</keyword>
<feature type="transmembrane region" description="Helical" evidence="7">
    <location>
        <begin position="366"/>
        <end position="387"/>
    </location>
</feature>
<dbReference type="PANTHER" id="PTHR30250:SF10">
    <property type="entry name" value="LIPOPOLYSACCHARIDE BIOSYNTHESIS PROTEIN WZXC"/>
    <property type="match status" value="1"/>
</dbReference>
<dbReference type="EMBL" id="JAVRHX010000001">
    <property type="protein sequence ID" value="MDT0593607.1"/>
    <property type="molecule type" value="Genomic_DNA"/>
</dbReference>
<feature type="transmembrane region" description="Helical" evidence="7">
    <location>
        <begin position="157"/>
        <end position="178"/>
    </location>
</feature>
<feature type="transmembrane region" description="Helical" evidence="7">
    <location>
        <begin position="309"/>
        <end position="328"/>
    </location>
</feature>
<dbReference type="PANTHER" id="PTHR30250">
    <property type="entry name" value="PST FAMILY PREDICTED COLANIC ACID TRANSPORTER"/>
    <property type="match status" value="1"/>
</dbReference>
<feature type="transmembrane region" description="Helical" evidence="7">
    <location>
        <begin position="127"/>
        <end position="151"/>
    </location>
</feature>
<name>A0ABU2ZLV8_9ALTE</name>
<evidence type="ECO:0000256" key="1">
    <source>
        <dbReference type="ARBA" id="ARBA00004651"/>
    </source>
</evidence>
<reference evidence="8 9" key="1">
    <citation type="submission" date="2023-09" db="EMBL/GenBank/DDBJ databases">
        <authorList>
            <person name="Rey-Velasco X."/>
        </authorList>
    </citation>
    <scope>NUCLEOTIDE SEQUENCE [LARGE SCALE GENOMIC DNA]</scope>
    <source>
        <strain evidence="8 9">P117</strain>
    </source>
</reference>
<accession>A0ABU2ZLV8</accession>
<comment type="caution">
    <text evidence="8">The sequence shown here is derived from an EMBL/GenBank/DDBJ whole genome shotgun (WGS) entry which is preliminary data.</text>
</comment>
<keyword evidence="9" id="KW-1185">Reference proteome</keyword>
<sequence length="477" mass="54174">MLFARILQKSLGIISLIILARLLTPEDYAVIAICTFVLYLGETLSSVGSESFIVRKKNVSDEDLNTAFTLDFISKIGVWLVTVALIPVLVYLLDGYQELGLALFFSASIIFINAFKNPGIYVLNREFKYSGIFTIQVIQKVVSFIIIISLAFIYNSYWALIIGDIFFALIFVLGSYFISPYRPKFSLSGLAKQWAYSKWIMVSGIIGYLRAQLDTLVVSKLYAPVIVGRYHLIKQVSMMPASDVLGPALVPLMTSYSKVKENQEDLAYQFNLSVYVTLVFITPICLYMARYSDLIIEAALGAKWIDSAPIMSIMAIMLFSYGINQLLGPICMVKNKVKQLFIYDLLSFIFVFIALVYLLFNHLDIADFTLFRTLAAFIPVFIFLFYINRLLSISAGKMCSLQLPIIVISMITLAVIELVSDELFENAFFNLFVHVSIYFVIYASSLWLLTSLQKDVHKEVEHFHQLVKRFVIKLKNH</sequence>
<evidence type="ECO:0000256" key="2">
    <source>
        <dbReference type="ARBA" id="ARBA00007430"/>
    </source>
</evidence>
<comment type="similarity">
    <text evidence="2">Belongs to the polysaccharide synthase family.</text>
</comment>
<feature type="transmembrane region" description="Helical" evidence="7">
    <location>
        <begin position="428"/>
        <end position="449"/>
    </location>
</feature>